<keyword evidence="10" id="KW-1185">Reference proteome</keyword>
<dbReference type="InterPro" id="IPR001623">
    <property type="entry name" value="DnaJ_domain"/>
</dbReference>
<dbReference type="CDD" id="cd06257">
    <property type="entry name" value="DnaJ"/>
    <property type="match status" value="1"/>
</dbReference>
<evidence type="ECO:0000256" key="2">
    <source>
        <dbReference type="ARBA" id="ARBA00004496"/>
    </source>
</evidence>
<dbReference type="InterPro" id="IPR044248">
    <property type="entry name" value="DPH3/4-like"/>
</dbReference>
<proteinExistence type="inferred from homology"/>
<dbReference type="PANTHER" id="PTHR21454">
    <property type="entry name" value="DPH3 HOMOLOG-RELATED"/>
    <property type="match status" value="1"/>
</dbReference>
<dbReference type="InterPro" id="IPR036869">
    <property type="entry name" value="J_dom_sf"/>
</dbReference>
<feature type="domain" description="J" evidence="7">
    <location>
        <begin position="11"/>
        <end position="83"/>
    </location>
</feature>
<organism evidence="9 10">
    <name type="scientific">Protea cynaroides</name>
    <dbReference type="NCBI Taxonomy" id="273540"/>
    <lineage>
        <taxon>Eukaryota</taxon>
        <taxon>Viridiplantae</taxon>
        <taxon>Streptophyta</taxon>
        <taxon>Embryophyta</taxon>
        <taxon>Tracheophyta</taxon>
        <taxon>Spermatophyta</taxon>
        <taxon>Magnoliopsida</taxon>
        <taxon>Proteales</taxon>
        <taxon>Proteaceae</taxon>
        <taxon>Protea</taxon>
    </lineage>
</organism>
<dbReference type="Pfam" id="PF00226">
    <property type="entry name" value="DnaJ"/>
    <property type="match status" value="1"/>
</dbReference>
<comment type="similarity">
    <text evidence="3">Belongs to the DPH4 family.</text>
</comment>
<dbReference type="SUPFAM" id="SSF46565">
    <property type="entry name" value="Chaperone J-domain"/>
    <property type="match status" value="1"/>
</dbReference>
<evidence type="ECO:0000313" key="10">
    <source>
        <dbReference type="Proteomes" id="UP001141806"/>
    </source>
</evidence>
<dbReference type="OrthoDB" id="66964at2759"/>
<dbReference type="InterPro" id="IPR007872">
    <property type="entry name" value="DPH_MB_dom"/>
</dbReference>
<dbReference type="FunFam" id="3.10.660.10:FF:000003">
    <property type="entry name" value="DNAJ heat shock N-terminal domain-containing protein-like"/>
    <property type="match status" value="1"/>
</dbReference>
<evidence type="ECO:0000256" key="5">
    <source>
        <dbReference type="ARBA" id="ARBA00023004"/>
    </source>
</evidence>
<dbReference type="Pfam" id="PF05207">
    <property type="entry name" value="Zn_ribbon_CSL"/>
    <property type="match status" value="1"/>
</dbReference>
<dbReference type="EMBL" id="JAMYWD010000008">
    <property type="protein sequence ID" value="KAJ4963815.1"/>
    <property type="molecule type" value="Genomic_DNA"/>
</dbReference>
<protein>
    <recommendedName>
        <fullName evidence="11">DPH4-like protein</fullName>
    </recommendedName>
</protein>
<dbReference type="PRINTS" id="PR00625">
    <property type="entry name" value="JDOMAIN"/>
</dbReference>
<keyword evidence="6" id="KW-0539">Nucleus</keyword>
<dbReference type="GO" id="GO:0017183">
    <property type="term" value="P:protein histidyl modification to diphthamide"/>
    <property type="evidence" value="ECO:0007669"/>
    <property type="project" value="InterPro"/>
</dbReference>
<name>A0A9Q0K6D2_9MAGN</name>
<dbReference type="Proteomes" id="UP001141806">
    <property type="component" value="Unassembled WGS sequence"/>
</dbReference>
<dbReference type="Gene3D" id="3.10.660.10">
    <property type="entry name" value="DPH Zinc finger"/>
    <property type="match status" value="1"/>
</dbReference>
<evidence type="ECO:0000259" key="7">
    <source>
        <dbReference type="PROSITE" id="PS50076"/>
    </source>
</evidence>
<dbReference type="GO" id="GO:0046872">
    <property type="term" value="F:metal ion binding"/>
    <property type="evidence" value="ECO:0007669"/>
    <property type="project" value="UniProtKB-KW"/>
</dbReference>
<dbReference type="GO" id="GO:0005634">
    <property type="term" value="C:nucleus"/>
    <property type="evidence" value="ECO:0007669"/>
    <property type="project" value="UniProtKB-SubCell"/>
</dbReference>
<evidence type="ECO:0000259" key="8">
    <source>
        <dbReference type="PROSITE" id="PS51074"/>
    </source>
</evidence>
<accession>A0A9Q0K6D2</accession>
<keyword evidence="4" id="KW-0479">Metal-binding</keyword>
<comment type="subcellular location">
    <subcellularLocation>
        <location evidence="2">Cytoplasm</location>
    </subcellularLocation>
    <subcellularLocation>
        <location evidence="1">Nucleus</location>
    </subcellularLocation>
</comment>
<dbReference type="PANTHER" id="PTHR21454:SF47">
    <property type="entry name" value="DNAJ HEAT SHOCK N-TERMINAL DOMAIN-CONTAINING PROTEIN"/>
    <property type="match status" value="1"/>
</dbReference>
<dbReference type="InterPro" id="IPR036671">
    <property type="entry name" value="DPH_MB_sf"/>
</dbReference>
<dbReference type="SMART" id="SM00271">
    <property type="entry name" value="DnaJ"/>
    <property type="match status" value="1"/>
</dbReference>
<dbReference type="SUPFAM" id="SSF144217">
    <property type="entry name" value="CSL zinc finger"/>
    <property type="match status" value="1"/>
</dbReference>
<dbReference type="GO" id="GO:0005829">
    <property type="term" value="C:cytosol"/>
    <property type="evidence" value="ECO:0007669"/>
    <property type="project" value="TreeGrafter"/>
</dbReference>
<evidence type="ECO:0000256" key="3">
    <source>
        <dbReference type="ARBA" id="ARBA00006169"/>
    </source>
</evidence>
<keyword evidence="5" id="KW-0408">Iron</keyword>
<dbReference type="PROSITE" id="PS51074">
    <property type="entry name" value="DPH_MB"/>
    <property type="match status" value="1"/>
</dbReference>
<evidence type="ECO:0000256" key="1">
    <source>
        <dbReference type="ARBA" id="ARBA00004123"/>
    </source>
</evidence>
<evidence type="ECO:0000256" key="4">
    <source>
        <dbReference type="ARBA" id="ARBA00022723"/>
    </source>
</evidence>
<evidence type="ECO:0000256" key="6">
    <source>
        <dbReference type="ARBA" id="ARBA00023242"/>
    </source>
</evidence>
<reference evidence="9" key="1">
    <citation type="journal article" date="2023" name="Plant J.">
        <title>The genome of the king protea, Protea cynaroides.</title>
        <authorList>
            <person name="Chang J."/>
            <person name="Duong T.A."/>
            <person name="Schoeman C."/>
            <person name="Ma X."/>
            <person name="Roodt D."/>
            <person name="Barker N."/>
            <person name="Li Z."/>
            <person name="Van de Peer Y."/>
            <person name="Mizrachi E."/>
        </authorList>
    </citation>
    <scope>NUCLEOTIDE SEQUENCE</scope>
    <source>
        <tissue evidence="9">Young leaves</tissue>
    </source>
</reference>
<dbReference type="PROSITE" id="PS50076">
    <property type="entry name" value="DNAJ_2"/>
    <property type="match status" value="1"/>
</dbReference>
<evidence type="ECO:0008006" key="11">
    <source>
        <dbReference type="Google" id="ProtNLM"/>
    </source>
</evidence>
<comment type="caution">
    <text evidence="9">The sequence shown here is derived from an EMBL/GenBank/DDBJ whole genome shotgun (WGS) entry which is preliminary data.</text>
</comment>
<sequence length="178" mass="19993">MTLGNRSIQKTYYDILSVKENACYEVIRASYRSAILTSHPDKLRGVSGISNPHHESEVNFLNIQKAWEVLSNSSSRAAYDSELEELRRDVVIAEDIILEDMVVEDVGEVMELFYQCRCGDYFSIDSTELEEMGYSLDKGESKILLRAVDALSSSVVLPCGSCSLKVRLIIDADFSFKS</sequence>
<feature type="domain" description="DPH-type MB" evidence="8">
    <location>
        <begin position="92"/>
        <end position="171"/>
    </location>
</feature>
<dbReference type="Gene3D" id="1.10.287.110">
    <property type="entry name" value="DnaJ domain"/>
    <property type="match status" value="1"/>
</dbReference>
<dbReference type="AlphaFoldDB" id="A0A9Q0K6D2"/>
<evidence type="ECO:0000313" key="9">
    <source>
        <dbReference type="EMBL" id="KAJ4963815.1"/>
    </source>
</evidence>
<gene>
    <name evidence="9" type="ORF">NE237_023754</name>
</gene>